<reference evidence="2 3" key="1">
    <citation type="journal article" date="2014" name="Genome Announc.">
        <title>Trypanosoma cruzi Clone Dm28c Draft Genome Sequence.</title>
        <authorList>
            <person name="Grisard E.C."/>
            <person name="Teixeira S.M."/>
            <person name="de Almeida L.G."/>
            <person name="Stoco P.H."/>
            <person name="Gerber A.L."/>
            <person name="Talavera-Lopez C."/>
            <person name="Lima O.C."/>
            <person name="Andersson B."/>
            <person name="de Vasconcelos A.T."/>
        </authorList>
    </citation>
    <scope>NUCLEOTIDE SEQUENCE [LARGE SCALE GENOMIC DNA]</scope>
    <source>
        <strain evidence="2 3">Dm28c</strain>
    </source>
</reference>
<evidence type="ECO:0000256" key="1">
    <source>
        <dbReference type="SAM" id="Phobius"/>
    </source>
</evidence>
<dbReference type="AlphaFoldDB" id="V5B1G1"/>
<dbReference type="EMBL" id="AYLP01000037">
    <property type="protein sequence ID" value="ESS67005.1"/>
    <property type="molecule type" value="Genomic_DNA"/>
</dbReference>
<name>V5B1G1_TRYCR</name>
<feature type="transmembrane region" description="Helical" evidence="1">
    <location>
        <begin position="6"/>
        <end position="27"/>
    </location>
</feature>
<sequence length="145" mass="16860">MFLYLFPFVSFYFFLFVLCRFSFFFFFCHSLLVCVCLCVCLCVYIWCYPGVVLCSFLLLLGRRHCCKDVFCMYEKRLSVNSPFLFFFCKIILKEGEREAAVTECLRGISELMCTGAKKIKRCWENTTNNCGSGMSPVSLAALRFV</sequence>
<feature type="transmembrane region" description="Helical" evidence="1">
    <location>
        <begin position="34"/>
        <end position="60"/>
    </location>
</feature>
<evidence type="ECO:0000313" key="2">
    <source>
        <dbReference type="EMBL" id="ESS67005.1"/>
    </source>
</evidence>
<keyword evidence="1" id="KW-0812">Transmembrane</keyword>
<evidence type="ECO:0000313" key="3">
    <source>
        <dbReference type="Proteomes" id="UP000017861"/>
    </source>
</evidence>
<gene>
    <name evidence="2" type="ORF">TCDM_04374</name>
</gene>
<keyword evidence="1" id="KW-0472">Membrane</keyword>
<protein>
    <submittedName>
        <fullName evidence="2">Uncharacterized protein</fullName>
    </submittedName>
</protein>
<comment type="caution">
    <text evidence="2">The sequence shown here is derived from an EMBL/GenBank/DDBJ whole genome shotgun (WGS) entry which is preliminary data.</text>
</comment>
<keyword evidence="1" id="KW-1133">Transmembrane helix</keyword>
<dbReference type="VEuPathDB" id="TriTrypDB:TCDM_04374"/>
<accession>V5B1G1</accession>
<organism evidence="2 3">
    <name type="scientific">Trypanosoma cruzi Dm28c</name>
    <dbReference type="NCBI Taxonomy" id="1416333"/>
    <lineage>
        <taxon>Eukaryota</taxon>
        <taxon>Discoba</taxon>
        <taxon>Euglenozoa</taxon>
        <taxon>Kinetoplastea</taxon>
        <taxon>Metakinetoplastina</taxon>
        <taxon>Trypanosomatida</taxon>
        <taxon>Trypanosomatidae</taxon>
        <taxon>Trypanosoma</taxon>
        <taxon>Schizotrypanum</taxon>
    </lineage>
</organism>
<dbReference type="Proteomes" id="UP000017861">
    <property type="component" value="Unassembled WGS sequence"/>
</dbReference>
<proteinExistence type="predicted"/>